<proteinExistence type="predicted"/>
<keyword evidence="1" id="KW-0732">Signal</keyword>
<dbReference type="EMBL" id="JACJIA010000003">
    <property type="protein sequence ID" value="MBA8951207.1"/>
    <property type="molecule type" value="Genomic_DNA"/>
</dbReference>
<comment type="caution">
    <text evidence="4">The sequence shown here is derived from an EMBL/GenBank/DDBJ whole genome shotgun (WGS) entry which is preliminary data.</text>
</comment>
<keyword evidence="5" id="KW-1185">Reference proteome</keyword>
<keyword evidence="2" id="KW-0456">Lyase</keyword>
<evidence type="ECO:0000256" key="1">
    <source>
        <dbReference type="ARBA" id="ARBA00022729"/>
    </source>
</evidence>
<evidence type="ECO:0000313" key="4">
    <source>
        <dbReference type="EMBL" id="MBA8951207.1"/>
    </source>
</evidence>
<dbReference type="RefSeq" id="WP_182843567.1">
    <property type="nucleotide sequence ID" value="NZ_BAAALP010000009.1"/>
</dbReference>
<dbReference type="Proteomes" id="UP000572680">
    <property type="component" value="Unassembled WGS sequence"/>
</dbReference>
<dbReference type="GO" id="GO:0016829">
    <property type="term" value="F:lyase activity"/>
    <property type="evidence" value="ECO:0007669"/>
    <property type="project" value="UniProtKB-KW"/>
</dbReference>
<gene>
    <name evidence="4" type="ORF">HNR61_002838</name>
</gene>
<dbReference type="InterPro" id="IPR008929">
    <property type="entry name" value="Chondroitin_lyas"/>
</dbReference>
<dbReference type="GO" id="GO:0042597">
    <property type="term" value="C:periplasmic space"/>
    <property type="evidence" value="ECO:0007669"/>
    <property type="project" value="InterPro"/>
</dbReference>
<evidence type="ECO:0000259" key="3">
    <source>
        <dbReference type="Pfam" id="PF05426"/>
    </source>
</evidence>
<accession>A0A7W3QL90</accession>
<name>A0A7W3QL90_ACTNM</name>
<dbReference type="InterPro" id="IPR008397">
    <property type="entry name" value="Alginate_lyase_dom"/>
</dbReference>
<dbReference type="SUPFAM" id="SSF48230">
    <property type="entry name" value="Chondroitin AC/alginate lyase"/>
    <property type="match status" value="1"/>
</dbReference>
<feature type="domain" description="Alginate lyase" evidence="3">
    <location>
        <begin position="104"/>
        <end position="322"/>
    </location>
</feature>
<protein>
    <recommendedName>
        <fullName evidence="3">Alginate lyase domain-containing protein</fullName>
    </recommendedName>
</protein>
<organism evidence="4 5">
    <name type="scientific">Actinomadura namibiensis</name>
    <dbReference type="NCBI Taxonomy" id="182080"/>
    <lineage>
        <taxon>Bacteria</taxon>
        <taxon>Bacillati</taxon>
        <taxon>Actinomycetota</taxon>
        <taxon>Actinomycetes</taxon>
        <taxon>Streptosporangiales</taxon>
        <taxon>Thermomonosporaceae</taxon>
        <taxon>Actinomadura</taxon>
    </lineage>
</organism>
<evidence type="ECO:0000256" key="2">
    <source>
        <dbReference type="ARBA" id="ARBA00023239"/>
    </source>
</evidence>
<dbReference type="Gene3D" id="1.50.10.100">
    <property type="entry name" value="Chondroitin AC/alginate lyase"/>
    <property type="match status" value="1"/>
</dbReference>
<evidence type="ECO:0000313" key="5">
    <source>
        <dbReference type="Proteomes" id="UP000572680"/>
    </source>
</evidence>
<dbReference type="AlphaFoldDB" id="A0A7W3QL90"/>
<reference evidence="4 5" key="1">
    <citation type="submission" date="2020-08" db="EMBL/GenBank/DDBJ databases">
        <title>Genomic Encyclopedia of Type Strains, Phase IV (KMG-IV): sequencing the most valuable type-strain genomes for metagenomic binning, comparative biology and taxonomic classification.</title>
        <authorList>
            <person name="Goeker M."/>
        </authorList>
    </citation>
    <scope>NUCLEOTIDE SEQUENCE [LARGE SCALE GENOMIC DNA]</scope>
    <source>
        <strain evidence="4 5">DSM 44197</strain>
    </source>
</reference>
<dbReference type="Pfam" id="PF05426">
    <property type="entry name" value="Alginate_lyase"/>
    <property type="match status" value="1"/>
</dbReference>
<sequence>MSGVVAVAASAAVVAATLGTGNAGGGDSGAPAPAHRPPPAFQHPGVITGAAELDAARTRIRAGRQPWRNAYTALRGSEFAALTWRPRAQGVVACGVPGSADRGCAAERRDATAAYVHALSWYLSRDERHARKAMAIMDAWSARLREHTGARAPLQAARAGMDFVRAAELIKHGHGRWAGQQRFADTLRRLYLPLVDRPYPQVNGNVELTTLNAASAIAVHLDDRAAFDRAVGLWRKRLPQYVYLRSDGPAPQAPAAVAAARFWHNPARLADGLTQETCRSLEYAGQGLAAALDVAATARLQGVDLYGEARPRLTAALELHARNPARLCRGGSKGSLGPVLEVGHDSYRRLGVKLPFTGRAVAGRQAAGGWEVLSRTASP</sequence>